<name>D8PM40_SCHCM</name>
<evidence type="ECO:0000313" key="4">
    <source>
        <dbReference type="Proteomes" id="UP000007431"/>
    </source>
</evidence>
<dbReference type="KEGG" id="scm:SCHCO_02613591"/>
<feature type="region of interest" description="Disordered" evidence="1">
    <location>
        <begin position="303"/>
        <end position="334"/>
    </location>
</feature>
<dbReference type="RefSeq" id="XP_003038351.1">
    <property type="nucleotide sequence ID" value="XM_003038305.1"/>
</dbReference>
<dbReference type="Proteomes" id="UP000007431">
    <property type="component" value="Unassembled WGS sequence"/>
</dbReference>
<reference evidence="3 4" key="1">
    <citation type="journal article" date="2010" name="Nat. Biotechnol.">
        <title>Genome sequence of the model mushroom Schizophyllum commune.</title>
        <authorList>
            <person name="Ohm R.A."/>
            <person name="de Jong J.F."/>
            <person name="Lugones L.G."/>
            <person name="Aerts A."/>
            <person name="Kothe E."/>
            <person name="Stajich J.E."/>
            <person name="de Vries R.P."/>
            <person name="Record E."/>
            <person name="Levasseur A."/>
            <person name="Baker S.E."/>
            <person name="Bartholomew K.A."/>
            <person name="Coutinho P.M."/>
            <person name="Erdmann S."/>
            <person name="Fowler T.J."/>
            <person name="Gathman A.C."/>
            <person name="Lombard V."/>
            <person name="Henrissat B."/>
            <person name="Knabe N."/>
            <person name="Kuees U."/>
            <person name="Lilly W.W."/>
            <person name="Lindquist E."/>
            <person name="Lucas S."/>
            <person name="Magnuson J.K."/>
            <person name="Piumi F."/>
            <person name="Raudaskoski M."/>
            <person name="Salamov A."/>
            <person name="Schmutz J."/>
            <person name="Schwarze F.W.M.R."/>
            <person name="vanKuyk P.A."/>
            <person name="Horton J.S."/>
            <person name="Grigoriev I.V."/>
            <person name="Woesten H.A.B."/>
        </authorList>
    </citation>
    <scope>NUCLEOTIDE SEQUENCE [LARGE SCALE GENOMIC DNA]</scope>
    <source>
        <strain evidence="4">H4-8 / FGSC 9210</strain>
    </source>
</reference>
<gene>
    <name evidence="3" type="ORF">SCHCODRAFT_103434</name>
</gene>
<dbReference type="GeneID" id="9589011"/>
<dbReference type="OMA" id="MFFWNAN"/>
<feature type="non-terminal residue" evidence="3">
    <location>
        <position position="334"/>
    </location>
</feature>
<dbReference type="OrthoDB" id="2332199at2759"/>
<feature type="transmembrane region" description="Helical" evidence="2">
    <location>
        <begin position="172"/>
        <end position="190"/>
    </location>
</feature>
<protein>
    <submittedName>
        <fullName evidence="3">Expressed protein</fullName>
    </submittedName>
</protein>
<feature type="transmembrane region" description="Helical" evidence="2">
    <location>
        <begin position="211"/>
        <end position="238"/>
    </location>
</feature>
<accession>D8PM40</accession>
<evidence type="ECO:0000313" key="3">
    <source>
        <dbReference type="EMBL" id="EFJ03449.1"/>
    </source>
</evidence>
<evidence type="ECO:0000256" key="2">
    <source>
        <dbReference type="SAM" id="Phobius"/>
    </source>
</evidence>
<dbReference type="EMBL" id="GL377302">
    <property type="protein sequence ID" value="EFJ03449.1"/>
    <property type="molecule type" value="Genomic_DNA"/>
</dbReference>
<dbReference type="InParanoid" id="D8PM40"/>
<feature type="transmembrane region" description="Helical" evidence="2">
    <location>
        <begin position="250"/>
        <end position="268"/>
    </location>
</feature>
<keyword evidence="2" id="KW-1133">Transmembrane helix</keyword>
<dbReference type="VEuPathDB" id="FungiDB:SCHCODRAFT_02613591"/>
<keyword evidence="4" id="KW-1185">Reference proteome</keyword>
<sequence length="334" mass="36734">MFIHRLLYARILGGAGFIVQTLAQARRLVIEQDTPLFYEEYAPHPFADTGLFLASTALQIAWLLPLFVRPSADQQDDDEEKTVGLMEGDEALENSLQELWELSPPIEPDPAQVAYMPTYAACSALTALWTPFFLEQNYMICEAILTLAVFIHLYALFTPQLNMPVLRSRKHILTHLVAKSSTGLAVLYMWKTWGALGGTGAPTTSTRAISAMIFLTIALATGPDPIVPFVLILDVLALAAGPGDAWRGTFQAIAVMLALVIAVEWVLIGRPGMRYLMGHGAEDSPGQARGGDEAEDFEETLFEADVDDEEMQAHKTSPRTRMSPRMGHGSPRMD</sequence>
<proteinExistence type="predicted"/>
<feature type="transmembrane region" description="Helical" evidence="2">
    <location>
        <begin position="138"/>
        <end position="157"/>
    </location>
</feature>
<dbReference type="HOGENOM" id="CLU_071638_0_0_1"/>
<dbReference type="eggNOG" id="ENOG502RCCV">
    <property type="taxonomic scope" value="Eukaryota"/>
</dbReference>
<organism evidence="4">
    <name type="scientific">Schizophyllum commune (strain H4-8 / FGSC 9210)</name>
    <name type="common">Split gill fungus</name>
    <dbReference type="NCBI Taxonomy" id="578458"/>
    <lineage>
        <taxon>Eukaryota</taxon>
        <taxon>Fungi</taxon>
        <taxon>Dikarya</taxon>
        <taxon>Basidiomycota</taxon>
        <taxon>Agaricomycotina</taxon>
        <taxon>Agaricomycetes</taxon>
        <taxon>Agaricomycetidae</taxon>
        <taxon>Agaricales</taxon>
        <taxon>Schizophyllaceae</taxon>
        <taxon>Schizophyllum</taxon>
    </lineage>
</organism>
<keyword evidence="2" id="KW-0812">Transmembrane</keyword>
<dbReference type="AlphaFoldDB" id="D8PM40"/>
<evidence type="ECO:0000256" key="1">
    <source>
        <dbReference type="SAM" id="MobiDB-lite"/>
    </source>
</evidence>
<keyword evidence="2" id="KW-0472">Membrane</keyword>